<reference evidence="2 3" key="1">
    <citation type="submission" date="2019-06" db="EMBL/GenBank/DDBJ databases">
        <title>Sequencing the genomes of 1000 actinobacteria strains.</title>
        <authorList>
            <person name="Klenk H.-P."/>
        </authorList>
    </citation>
    <scope>NUCLEOTIDE SEQUENCE [LARGE SCALE GENOMIC DNA]</scope>
    <source>
        <strain evidence="2 3">DSM 45456</strain>
    </source>
</reference>
<dbReference type="AlphaFoldDB" id="A0A543JI55"/>
<sequence>MRAPHRDPGTPLDPPAWLEPERTTVSGVVEQAPAAARATGDRRARANLHADPRVLHEDDGKHVEALDHARQTLAIADGPGEAMLHRRTLDPAGHLHHRVGTLADAVRGYVVAPPVHRSIGERYDEALTPDRPGDTLAASGDHDAARRLWSGAVTAPDGPGRAAAHRAQAEAGPP</sequence>
<dbReference type="RefSeq" id="WP_141980339.1">
    <property type="nucleotide sequence ID" value="NZ_VFPP01000001.1"/>
</dbReference>
<organism evidence="2 3">
    <name type="scientific">Saccharothrix saharensis</name>
    <dbReference type="NCBI Taxonomy" id="571190"/>
    <lineage>
        <taxon>Bacteria</taxon>
        <taxon>Bacillati</taxon>
        <taxon>Actinomycetota</taxon>
        <taxon>Actinomycetes</taxon>
        <taxon>Pseudonocardiales</taxon>
        <taxon>Pseudonocardiaceae</taxon>
        <taxon>Saccharothrix</taxon>
    </lineage>
</organism>
<gene>
    <name evidence="2" type="ORF">FHX81_4950</name>
</gene>
<feature type="compositionally biased region" description="Low complexity" evidence="1">
    <location>
        <begin position="158"/>
        <end position="174"/>
    </location>
</feature>
<dbReference type="Gene3D" id="1.25.40.10">
    <property type="entry name" value="Tetratricopeptide repeat domain"/>
    <property type="match status" value="1"/>
</dbReference>
<proteinExistence type="predicted"/>
<evidence type="ECO:0000256" key="1">
    <source>
        <dbReference type="SAM" id="MobiDB-lite"/>
    </source>
</evidence>
<feature type="region of interest" description="Disordered" evidence="1">
    <location>
        <begin position="126"/>
        <end position="174"/>
    </location>
</feature>
<comment type="caution">
    <text evidence="2">The sequence shown here is derived from an EMBL/GenBank/DDBJ whole genome shotgun (WGS) entry which is preliminary data.</text>
</comment>
<evidence type="ECO:0000313" key="3">
    <source>
        <dbReference type="Proteomes" id="UP000316628"/>
    </source>
</evidence>
<dbReference type="EMBL" id="VFPP01000001">
    <property type="protein sequence ID" value="TQM82542.1"/>
    <property type="molecule type" value="Genomic_DNA"/>
</dbReference>
<name>A0A543JI55_9PSEU</name>
<accession>A0A543JI55</accession>
<evidence type="ECO:0008006" key="4">
    <source>
        <dbReference type="Google" id="ProtNLM"/>
    </source>
</evidence>
<dbReference type="Proteomes" id="UP000316628">
    <property type="component" value="Unassembled WGS sequence"/>
</dbReference>
<keyword evidence="3" id="KW-1185">Reference proteome</keyword>
<protein>
    <recommendedName>
        <fullName evidence="4">Tetratricopeptide repeat protein</fullName>
    </recommendedName>
</protein>
<evidence type="ECO:0000313" key="2">
    <source>
        <dbReference type="EMBL" id="TQM82542.1"/>
    </source>
</evidence>
<dbReference type="InterPro" id="IPR011990">
    <property type="entry name" value="TPR-like_helical_dom_sf"/>
</dbReference>